<protein>
    <submittedName>
        <fullName evidence="1">Uncharacterized protein</fullName>
    </submittedName>
</protein>
<keyword evidence="2" id="KW-1185">Reference proteome</keyword>
<dbReference type="Gramene" id="LPERR04G02680.4">
    <property type="protein sequence ID" value="LPERR04G02680.4"/>
    <property type="gene ID" value="LPERR04G02680"/>
</dbReference>
<reference evidence="2" key="2">
    <citation type="submission" date="2013-12" db="EMBL/GenBank/DDBJ databases">
        <authorList>
            <person name="Yu Y."/>
            <person name="Lee S."/>
            <person name="de Baynast K."/>
            <person name="Wissotski M."/>
            <person name="Liu L."/>
            <person name="Talag J."/>
            <person name="Goicoechea J."/>
            <person name="Angelova A."/>
            <person name="Jetty R."/>
            <person name="Kudrna D."/>
            <person name="Golser W."/>
            <person name="Rivera L."/>
            <person name="Zhang J."/>
            <person name="Wing R."/>
        </authorList>
    </citation>
    <scope>NUCLEOTIDE SEQUENCE</scope>
</reference>
<dbReference type="EnsemblPlants" id="LPERR04G02680.4">
    <property type="protein sequence ID" value="LPERR04G02680.4"/>
    <property type="gene ID" value="LPERR04G02680"/>
</dbReference>
<evidence type="ECO:0000313" key="1">
    <source>
        <dbReference type="EnsemblPlants" id="LPERR04G02680.4"/>
    </source>
</evidence>
<dbReference type="AlphaFoldDB" id="A0A0D9W2L7"/>
<accession>A0A0D9W2L7</accession>
<name>A0A0D9W2L7_9ORYZ</name>
<dbReference type="Proteomes" id="UP000032180">
    <property type="component" value="Chromosome 4"/>
</dbReference>
<dbReference type="HOGENOM" id="CLU_2561589_0_0_1"/>
<sequence>MDHMSIQKHEIAGVEHSSIAHISDSWIPYLIAGWIAKRECSICELEDRARWDLYCFLSTGAGLGIPNDGLVSDLVEPDSKEV</sequence>
<proteinExistence type="predicted"/>
<organism evidence="1 2">
    <name type="scientific">Leersia perrieri</name>
    <dbReference type="NCBI Taxonomy" id="77586"/>
    <lineage>
        <taxon>Eukaryota</taxon>
        <taxon>Viridiplantae</taxon>
        <taxon>Streptophyta</taxon>
        <taxon>Embryophyta</taxon>
        <taxon>Tracheophyta</taxon>
        <taxon>Spermatophyta</taxon>
        <taxon>Magnoliopsida</taxon>
        <taxon>Liliopsida</taxon>
        <taxon>Poales</taxon>
        <taxon>Poaceae</taxon>
        <taxon>BOP clade</taxon>
        <taxon>Oryzoideae</taxon>
        <taxon>Oryzeae</taxon>
        <taxon>Oryzinae</taxon>
        <taxon>Leersia</taxon>
    </lineage>
</organism>
<evidence type="ECO:0000313" key="2">
    <source>
        <dbReference type="Proteomes" id="UP000032180"/>
    </source>
</evidence>
<reference evidence="1 2" key="1">
    <citation type="submission" date="2012-08" db="EMBL/GenBank/DDBJ databases">
        <title>Oryza genome evolution.</title>
        <authorList>
            <person name="Wing R.A."/>
        </authorList>
    </citation>
    <scope>NUCLEOTIDE SEQUENCE</scope>
</reference>
<reference evidence="1" key="3">
    <citation type="submission" date="2015-04" db="UniProtKB">
        <authorList>
            <consortium name="EnsemblPlants"/>
        </authorList>
    </citation>
    <scope>IDENTIFICATION</scope>
</reference>